<feature type="compositionally biased region" description="Basic and acidic residues" evidence="1">
    <location>
        <begin position="551"/>
        <end position="561"/>
    </location>
</feature>
<feature type="transmembrane region" description="Helical" evidence="2">
    <location>
        <begin position="245"/>
        <end position="264"/>
    </location>
</feature>
<dbReference type="EMBL" id="CP031423">
    <property type="protein sequence ID" value="AZS36026.1"/>
    <property type="molecule type" value="Genomic_DNA"/>
</dbReference>
<feature type="transmembrane region" description="Helical" evidence="2">
    <location>
        <begin position="112"/>
        <end position="133"/>
    </location>
</feature>
<dbReference type="RefSeq" id="WP_206502734.1">
    <property type="nucleotide sequence ID" value="NZ_CP031423.1"/>
</dbReference>
<protein>
    <submittedName>
        <fullName evidence="3">Uncharacterized protein</fullName>
    </submittedName>
</protein>
<dbReference type="Pfam" id="PF19877">
    <property type="entry name" value="DUF6350"/>
    <property type="match status" value="1"/>
</dbReference>
<proteinExistence type="predicted"/>
<organism evidence="3 4">
    <name type="scientific">Microbacterium lemovicicum</name>
    <dbReference type="NCBI Taxonomy" id="1072463"/>
    <lineage>
        <taxon>Bacteria</taxon>
        <taxon>Bacillati</taxon>
        <taxon>Actinomycetota</taxon>
        <taxon>Actinomycetes</taxon>
        <taxon>Micrococcales</taxon>
        <taxon>Microbacteriaceae</taxon>
        <taxon>Microbacterium</taxon>
    </lineage>
</organism>
<reference evidence="3 4" key="1">
    <citation type="submission" date="2018-08" db="EMBL/GenBank/DDBJ databases">
        <title>Microbacterium lemovicicum sp. nov., a bacterium isolated from a natural uranium-rich soil.</title>
        <authorList>
            <person name="ORTET P."/>
        </authorList>
    </citation>
    <scope>NUCLEOTIDE SEQUENCE [LARGE SCALE GENOMIC DNA]</scope>
    <source>
        <strain evidence="3 4">Viu22</strain>
    </source>
</reference>
<keyword evidence="2" id="KW-1133">Transmembrane helix</keyword>
<keyword evidence="2" id="KW-0812">Transmembrane</keyword>
<dbReference type="KEGG" id="mlv:CVS47_00625"/>
<feature type="transmembrane region" description="Helical" evidence="2">
    <location>
        <begin position="202"/>
        <end position="225"/>
    </location>
</feature>
<evidence type="ECO:0000256" key="1">
    <source>
        <dbReference type="SAM" id="MobiDB-lite"/>
    </source>
</evidence>
<feature type="region of interest" description="Disordered" evidence="1">
    <location>
        <begin position="435"/>
        <end position="482"/>
    </location>
</feature>
<evidence type="ECO:0000256" key="2">
    <source>
        <dbReference type="SAM" id="Phobius"/>
    </source>
</evidence>
<evidence type="ECO:0000313" key="3">
    <source>
        <dbReference type="EMBL" id="AZS36026.1"/>
    </source>
</evidence>
<evidence type="ECO:0000313" key="4">
    <source>
        <dbReference type="Proteomes" id="UP000276888"/>
    </source>
</evidence>
<feature type="compositionally biased region" description="Low complexity" evidence="1">
    <location>
        <begin position="499"/>
        <end position="512"/>
    </location>
</feature>
<feature type="compositionally biased region" description="Basic and acidic residues" evidence="1">
    <location>
        <begin position="438"/>
        <end position="482"/>
    </location>
</feature>
<sequence>MNRLLVALLSLIDAVLAAAIGLAIALAPLTALWAFGLGGSADWGTLWPASATIWQLGHLVPVAVTLPDAYLAATGIDRSAGAFVLSLAPTVFALFTAVFAARSGARASRADAWITGVASSTVVFAVLAALVAVTGGNAVAATETWQAILFPTLFFAVPALVGAIVIEWREAGAGVVARLRDRAEAVAGGWGELPALAARGTAIVVAGFVGIGALAVAVAVVVGGAQVVSLLEAGHMDVVGVTVTALGQLAFLPTLIVWAAAFLAGPGFALGTATSVSPVGTQLGVIPGIPVLGAVPQLDSPWFLLTALLPVALGALAGWAVRSRLVAHADAAPAPASVAPWATPSLEGLIGAPPEARTAAQDEPGDRFGVRVALMAVIAVLSGAAAALLAQLTSGSLGPGRLAEVGAAPGPVALAVGLEVFVGAAILLLSPRRRSRRSTSDDVRSTSDDDRSASDDGRSWWRRDRGEDERADAAPARVDADDRVGAATRASVWDGRMGGDAAPAGVGAASRGEQGRGRSVAVEDSDAAGTTPADETAPAPEDTAPLPPFVPRERGEGESAPRRPSPLPPVD</sequence>
<feature type="region of interest" description="Disordered" evidence="1">
    <location>
        <begin position="494"/>
        <end position="571"/>
    </location>
</feature>
<dbReference type="Proteomes" id="UP000276888">
    <property type="component" value="Chromosome"/>
</dbReference>
<feature type="transmembrane region" description="Helical" evidence="2">
    <location>
        <begin position="80"/>
        <end position="100"/>
    </location>
</feature>
<dbReference type="AlphaFoldDB" id="A0A3Q9IZH8"/>
<gene>
    <name evidence="3" type="ORF">CVS47_00625</name>
</gene>
<accession>A0A3Q9IZH8</accession>
<keyword evidence="4" id="KW-1185">Reference proteome</keyword>
<feature type="transmembrane region" description="Helical" evidence="2">
    <location>
        <begin position="372"/>
        <end position="392"/>
    </location>
</feature>
<keyword evidence="2" id="KW-0472">Membrane</keyword>
<feature type="transmembrane region" description="Helical" evidence="2">
    <location>
        <begin position="302"/>
        <end position="321"/>
    </location>
</feature>
<dbReference type="InterPro" id="IPR045931">
    <property type="entry name" value="DUF6350"/>
</dbReference>
<feature type="transmembrane region" description="Helical" evidence="2">
    <location>
        <begin position="145"/>
        <end position="166"/>
    </location>
</feature>
<name>A0A3Q9IZH8_9MICO</name>
<feature type="transmembrane region" description="Helical" evidence="2">
    <location>
        <begin position="412"/>
        <end position="430"/>
    </location>
</feature>